<dbReference type="InterPro" id="IPR006553">
    <property type="entry name" value="Leu-rich_rpt_Cys-con_subtyp"/>
</dbReference>
<dbReference type="Pfam" id="PF25372">
    <property type="entry name" value="DUF7885"/>
    <property type="match status" value="1"/>
</dbReference>
<dbReference type="InterPro" id="IPR018488">
    <property type="entry name" value="cNMP-bd_CS"/>
</dbReference>
<accession>A0ABP0ECA6</accession>
<dbReference type="InterPro" id="IPR032675">
    <property type="entry name" value="LRR_dom_sf"/>
</dbReference>
<comment type="subcellular location">
    <subcellularLocation>
        <location evidence="1">Membrane</location>
        <topology evidence="1">Multi-pass membrane protein</topology>
    </subcellularLocation>
</comment>
<dbReference type="Proteomes" id="UP001497600">
    <property type="component" value="Chromosome E"/>
</dbReference>
<keyword evidence="8" id="KW-0407">Ion channel</keyword>
<feature type="compositionally biased region" description="Polar residues" evidence="9">
    <location>
        <begin position="123"/>
        <end position="149"/>
    </location>
</feature>
<evidence type="ECO:0000259" key="10">
    <source>
        <dbReference type="PROSITE" id="PS50042"/>
    </source>
</evidence>
<feature type="compositionally biased region" description="Low complexity" evidence="9">
    <location>
        <begin position="93"/>
        <end position="122"/>
    </location>
</feature>
<dbReference type="PANTHER" id="PTHR45638">
    <property type="entry name" value="CYCLIC NUCLEOTIDE-GATED CATION CHANNEL SUBUNIT A"/>
    <property type="match status" value="1"/>
</dbReference>
<dbReference type="SUPFAM" id="SSF52047">
    <property type="entry name" value="RNI-like"/>
    <property type="match status" value="1"/>
</dbReference>
<dbReference type="SMART" id="SM00367">
    <property type="entry name" value="LRR_CC"/>
    <property type="match status" value="8"/>
</dbReference>
<evidence type="ECO:0000313" key="12">
    <source>
        <dbReference type="EMBL" id="CAK7907160.1"/>
    </source>
</evidence>
<evidence type="ECO:0000256" key="8">
    <source>
        <dbReference type="ARBA" id="ARBA00023303"/>
    </source>
</evidence>
<dbReference type="InterPro" id="IPR018490">
    <property type="entry name" value="cNMP-bd_dom_sf"/>
</dbReference>
<proteinExistence type="predicted"/>
<evidence type="ECO:0000313" key="13">
    <source>
        <dbReference type="Proteomes" id="UP001497600"/>
    </source>
</evidence>
<dbReference type="SUPFAM" id="SSF51206">
    <property type="entry name" value="cAMP-binding domain-like"/>
    <property type="match status" value="2"/>
</dbReference>
<dbReference type="Pfam" id="PF12937">
    <property type="entry name" value="F-box-like"/>
    <property type="match status" value="1"/>
</dbReference>
<keyword evidence="5" id="KW-0406">Ion transport</keyword>
<evidence type="ECO:0008006" key="14">
    <source>
        <dbReference type="Google" id="ProtNLM"/>
    </source>
</evidence>
<sequence length="1043" mass="116047">MYSGRSTSRNPQFVPSRPSPLSSTNDTDFNKESRRTSVSSLVSAASDDTTLSEAHSPPNLNTYSGLELQSDSKTVIDSNDDKYVDLTPSSLEASPSLTGLSSTSRSPSPTNISSSSISPASAVTQRSPSPRLQSISNSTRKSMIPPSQNYTKSVPPEFFNKLRSFPLFKHAPKSFHTRIVSKLKLIQHHAQEYIIKKGDESKSMYWILKGSVAVTSTDGESIYAELIPGCFFGEIGILFNRPRTATVVARTKVLLGVLTSESLNLVLPEYPAIERRIRDEAQERLAILDKKSKASLPHMTFAPTIDSAGISYDSGINGPSRRGSVNGAVGSTIVNNTIHGHGPSNYLPIASLMSPSIPSPCIPPINIDRSRSPKNMDEPLTTDTVDFTISIQEFIKSLPIFENLPSEIIHQLALGVEPVRYQPFEYIFRKGDRGSDIYFVIMGEVEVIDHLNSNLNYEKSLARLGYGSYFGEMSFLMLLNNKSDSGSRSANVRTVSNCELIVVRRDKLEELCKTYPFIIEDMRKTAQERTASNSSNYGMDRHSIDYLMNDIDIPNSRISSLDSSSAPSAIKDRRRKAELIEDASSSSSTTTSELKNENKNLHISLPPLNPVVPAINRFRPHHSTHAHHHHHGEFQYLPHTKRLRLASIGGSQKPSKLRSSILPDSLLLRVFEYFKLPDLMKLRPICKKWRQLLYFAPNLFYTLDLTPWNTTIDDKALIAITNFVGSRPRVIDISNCFHVTDEGFSYMINEIGISGQIRILRMRSIWEVSAMAIMDLSVPSVGKHLVEIDLSNCRKVRDNVLERLFGWNDIVIQQTQTNSHGYDVAYDKSVGIGCKMLKKINVGYCKHLTDNIMYHISVHVNETLEILNLTRCTTITDKGFQYWANQSFPNLRDLSLKDCTFLTDSSISAIADSAKNLEHLNLNFCCALSDTAIDLLCMGCPYLKTLDLSFCGSAVSDSSLVKISLHLKNLEKLTIKGCVRVTRAGIDSILSGCSNLYFLDVSQCKNAHIYPGRIPAPKLHVNAHTKSAFVTAGPYQNIIEIVV</sequence>
<dbReference type="CDD" id="cd00038">
    <property type="entry name" value="CAP_ED"/>
    <property type="match status" value="2"/>
</dbReference>
<evidence type="ECO:0000256" key="9">
    <source>
        <dbReference type="SAM" id="MobiDB-lite"/>
    </source>
</evidence>
<dbReference type="PANTHER" id="PTHR45638:SF11">
    <property type="entry name" value="CYCLIC NUCLEOTIDE-GATED CATION CHANNEL SUBUNIT A"/>
    <property type="match status" value="1"/>
</dbReference>
<dbReference type="SMART" id="SM00256">
    <property type="entry name" value="FBOX"/>
    <property type="match status" value="1"/>
</dbReference>
<dbReference type="InterPro" id="IPR001810">
    <property type="entry name" value="F-box_dom"/>
</dbReference>
<feature type="domain" description="Cyclic nucleotide-binding" evidence="10">
    <location>
        <begin position="400"/>
        <end position="511"/>
    </location>
</feature>
<feature type="compositionally biased region" description="Low complexity" evidence="9">
    <location>
        <begin position="36"/>
        <end position="49"/>
    </location>
</feature>
<dbReference type="EMBL" id="OZ004257">
    <property type="protein sequence ID" value="CAK7907160.1"/>
    <property type="molecule type" value="Genomic_DNA"/>
</dbReference>
<dbReference type="Pfam" id="PF00027">
    <property type="entry name" value="cNMP_binding"/>
    <property type="match status" value="2"/>
</dbReference>
<keyword evidence="2" id="KW-0813">Transport</keyword>
<dbReference type="PROSITE" id="PS00889">
    <property type="entry name" value="CNMP_BINDING_2"/>
    <property type="match status" value="1"/>
</dbReference>
<keyword evidence="6" id="KW-0472">Membrane</keyword>
<keyword evidence="3" id="KW-0812">Transmembrane</keyword>
<feature type="compositionally biased region" description="Polar residues" evidence="9">
    <location>
        <begin position="1"/>
        <end position="27"/>
    </location>
</feature>
<evidence type="ECO:0000256" key="4">
    <source>
        <dbReference type="ARBA" id="ARBA00022989"/>
    </source>
</evidence>
<protein>
    <recommendedName>
        <fullName evidence="14">Cyclic nucleotide-binding domain-containing protein</fullName>
    </recommendedName>
</protein>
<evidence type="ECO:0000256" key="3">
    <source>
        <dbReference type="ARBA" id="ARBA00022692"/>
    </source>
</evidence>
<keyword evidence="7" id="KW-1071">Ligand-gated ion channel</keyword>
<keyword evidence="13" id="KW-1185">Reference proteome</keyword>
<dbReference type="SMART" id="SM00100">
    <property type="entry name" value="cNMP"/>
    <property type="match status" value="2"/>
</dbReference>
<evidence type="ECO:0000256" key="6">
    <source>
        <dbReference type="ARBA" id="ARBA00023136"/>
    </source>
</evidence>
<name>A0ABP0ECA6_9ASCO</name>
<organism evidence="12 13">
    <name type="scientific">[Candida] anglica</name>
    <dbReference type="NCBI Taxonomy" id="148631"/>
    <lineage>
        <taxon>Eukaryota</taxon>
        <taxon>Fungi</taxon>
        <taxon>Dikarya</taxon>
        <taxon>Ascomycota</taxon>
        <taxon>Saccharomycotina</taxon>
        <taxon>Pichiomycetes</taxon>
        <taxon>Debaryomycetaceae</taxon>
        <taxon>Kurtzmaniella</taxon>
    </lineage>
</organism>
<dbReference type="PROSITE" id="PS50042">
    <property type="entry name" value="CNMP_BINDING_3"/>
    <property type="match status" value="2"/>
</dbReference>
<evidence type="ECO:0000256" key="1">
    <source>
        <dbReference type="ARBA" id="ARBA00004141"/>
    </source>
</evidence>
<dbReference type="InterPro" id="IPR014710">
    <property type="entry name" value="RmlC-like_jellyroll"/>
</dbReference>
<feature type="region of interest" description="Disordered" evidence="9">
    <location>
        <begin position="86"/>
        <end position="149"/>
    </location>
</feature>
<dbReference type="InterPro" id="IPR036047">
    <property type="entry name" value="F-box-like_dom_sf"/>
</dbReference>
<gene>
    <name evidence="12" type="ORF">CAAN4_E04192</name>
</gene>
<feature type="domain" description="F-box" evidence="11">
    <location>
        <begin position="656"/>
        <end position="703"/>
    </location>
</feature>
<feature type="region of interest" description="Disordered" evidence="9">
    <location>
        <begin position="1"/>
        <end position="67"/>
    </location>
</feature>
<dbReference type="PROSITE" id="PS50181">
    <property type="entry name" value="FBOX"/>
    <property type="match status" value="1"/>
</dbReference>
<dbReference type="InterPro" id="IPR000595">
    <property type="entry name" value="cNMP-bd_dom"/>
</dbReference>
<feature type="domain" description="Cyclic nucleotide-binding" evidence="10">
    <location>
        <begin position="167"/>
        <end position="284"/>
    </location>
</feature>
<dbReference type="InterPro" id="IPR050866">
    <property type="entry name" value="CNG_cation_channel"/>
</dbReference>
<evidence type="ECO:0000256" key="2">
    <source>
        <dbReference type="ARBA" id="ARBA00022448"/>
    </source>
</evidence>
<reference evidence="12 13" key="1">
    <citation type="submission" date="2024-01" db="EMBL/GenBank/DDBJ databases">
        <authorList>
            <consortium name="Genoscope - CEA"/>
            <person name="William W."/>
        </authorList>
    </citation>
    <scope>NUCLEOTIDE SEQUENCE [LARGE SCALE GENOMIC DNA]</scope>
    <source>
        <strain evidence="12 13">29B2s-10</strain>
    </source>
</reference>
<dbReference type="SUPFAM" id="SSF81383">
    <property type="entry name" value="F-box domain"/>
    <property type="match status" value="1"/>
</dbReference>
<evidence type="ECO:0000256" key="5">
    <source>
        <dbReference type="ARBA" id="ARBA00023065"/>
    </source>
</evidence>
<evidence type="ECO:0000256" key="7">
    <source>
        <dbReference type="ARBA" id="ARBA00023286"/>
    </source>
</evidence>
<feature type="compositionally biased region" description="Polar residues" evidence="9">
    <location>
        <begin position="58"/>
        <end position="67"/>
    </location>
</feature>
<keyword evidence="4" id="KW-1133">Transmembrane helix</keyword>
<dbReference type="Gene3D" id="1.20.1280.50">
    <property type="match status" value="1"/>
</dbReference>
<dbReference type="Gene3D" id="2.60.120.10">
    <property type="entry name" value="Jelly Rolls"/>
    <property type="match status" value="2"/>
</dbReference>
<evidence type="ECO:0000259" key="11">
    <source>
        <dbReference type="PROSITE" id="PS50181"/>
    </source>
</evidence>
<dbReference type="InterPro" id="IPR057207">
    <property type="entry name" value="FBXL15_LRR"/>
</dbReference>
<dbReference type="Gene3D" id="3.80.10.10">
    <property type="entry name" value="Ribonuclease Inhibitor"/>
    <property type="match status" value="2"/>
</dbReference>